<name>X6NH19_RETFI</name>
<dbReference type="InterPro" id="IPR001268">
    <property type="entry name" value="NADH_UbQ_OxRdtase_30kDa_su"/>
</dbReference>
<evidence type="ECO:0000259" key="2">
    <source>
        <dbReference type="Pfam" id="PF00329"/>
    </source>
</evidence>
<evidence type="ECO:0000313" key="4">
    <source>
        <dbReference type="Proteomes" id="UP000023152"/>
    </source>
</evidence>
<dbReference type="PANTHER" id="PTHR10884:SF14">
    <property type="entry name" value="NADH DEHYDROGENASE [UBIQUINONE] IRON-SULFUR PROTEIN 3, MITOCHONDRIAL"/>
    <property type="match status" value="1"/>
</dbReference>
<proteinExistence type="inferred from homology"/>
<dbReference type="Pfam" id="PF00329">
    <property type="entry name" value="Complex1_30kDa"/>
    <property type="match status" value="1"/>
</dbReference>
<accession>X6NH19</accession>
<reference evidence="3 4" key="1">
    <citation type="journal article" date="2013" name="Curr. Biol.">
        <title>The Genome of the Foraminiferan Reticulomyxa filosa.</title>
        <authorList>
            <person name="Glockner G."/>
            <person name="Hulsmann N."/>
            <person name="Schleicher M."/>
            <person name="Noegel A.A."/>
            <person name="Eichinger L."/>
            <person name="Gallinger C."/>
            <person name="Pawlowski J."/>
            <person name="Sierra R."/>
            <person name="Euteneuer U."/>
            <person name="Pillet L."/>
            <person name="Moustafa A."/>
            <person name="Platzer M."/>
            <person name="Groth M."/>
            <person name="Szafranski K."/>
            <person name="Schliwa M."/>
        </authorList>
    </citation>
    <scope>NUCLEOTIDE SEQUENCE [LARGE SCALE GENOMIC DNA]</scope>
</reference>
<evidence type="ECO:0000256" key="1">
    <source>
        <dbReference type="ARBA" id="ARBA00007569"/>
    </source>
</evidence>
<evidence type="ECO:0000313" key="3">
    <source>
        <dbReference type="EMBL" id="ETO24652.1"/>
    </source>
</evidence>
<sequence>MNNFVQKIPKLKPWMTIYRNGIKRVTVDVDNKTAPKSIRIFEIVYSTSAIEHSQCKVIFSTTTGKREKGWEGEEYVFTHNMHIALYKHLRLGLGGNKKKKDAGKAQAPAKEPELGVDVLFPCDVLQAHWCAEIISCCPRWISGCEIWGQEIRFDCPLEYVKPFLNFLRNHQHANFAQMDILSVVDHLGEPERFELSYGVRSIEFWNCVRVHTRVDELTHVPSVTSLYGSAEPLENKMFDMYGVFFSGHPDLRRIYTDYGFQGHPMRKDFPVTGYTEMRYDDSLRRIVYEPVEMAQELRKFDYLNPWFKDDPRRSRI</sequence>
<dbReference type="Proteomes" id="UP000023152">
    <property type="component" value="Unassembled WGS sequence"/>
</dbReference>
<organism evidence="3 4">
    <name type="scientific">Reticulomyxa filosa</name>
    <dbReference type="NCBI Taxonomy" id="46433"/>
    <lineage>
        <taxon>Eukaryota</taxon>
        <taxon>Sar</taxon>
        <taxon>Rhizaria</taxon>
        <taxon>Retaria</taxon>
        <taxon>Foraminifera</taxon>
        <taxon>Monothalamids</taxon>
        <taxon>Reticulomyxidae</taxon>
        <taxon>Reticulomyxa</taxon>
    </lineage>
</organism>
<dbReference type="SUPFAM" id="SSF143243">
    <property type="entry name" value="Nqo5-like"/>
    <property type="match status" value="1"/>
</dbReference>
<gene>
    <name evidence="3" type="ORF">RFI_12507</name>
</gene>
<dbReference type="PANTHER" id="PTHR10884">
    <property type="entry name" value="NADH DEHYDROGENASE UBIQUINONE IRON-SULFUR PROTEIN 3"/>
    <property type="match status" value="1"/>
</dbReference>
<dbReference type="GO" id="GO:0008137">
    <property type="term" value="F:NADH dehydrogenase (ubiquinone) activity"/>
    <property type="evidence" value="ECO:0007669"/>
    <property type="project" value="InterPro"/>
</dbReference>
<dbReference type="AlphaFoldDB" id="X6NH19"/>
<comment type="similarity">
    <text evidence="1">Belongs to the complex I 30 kDa subunit family.</text>
</comment>
<dbReference type="InterPro" id="IPR037232">
    <property type="entry name" value="NADH_quin_OxRdtase_su_C/D-like"/>
</dbReference>
<feature type="domain" description="NADH:ubiquinone oxidoreductase 30kDa subunit" evidence="2">
    <location>
        <begin position="156"/>
        <end position="274"/>
    </location>
</feature>
<protein>
    <submittedName>
        <fullName evidence="3">NADH dehydrogenase subunit 9</fullName>
    </submittedName>
</protein>
<comment type="caution">
    <text evidence="3">The sequence shown here is derived from an EMBL/GenBank/DDBJ whole genome shotgun (WGS) entry which is preliminary data.</text>
</comment>
<keyword evidence="4" id="KW-1185">Reference proteome</keyword>
<dbReference type="OrthoDB" id="37721at2759"/>
<dbReference type="EMBL" id="ASPP01009079">
    <property type="protein sequence ID" value="ETO24652.1"/>
    <property type="molecule type" value="Genomic_DNA"/>
</dbReference>
<dbReference type="Gene3D" id="3.30.460.80">
    <property type="entry name" value="NADH:ubiquinone oxidoreductase, 30kDa subunit"/>
    <property type="match status" value="1"/>
</dbReference>